<dbReference type="InterPro" id="IPR003660">
    <property type="entry name" value="HAMP_dom"/>
</dbReference>
<organism evidence="11 12">
    <name type="scientific">Paenibacillus glycanilyticus</name>
    <dbReference type="NCBI Taxonomy" id="126569"/>
    <lineage>
        <taxon>Bacteria</taxon>
        <taxon>Bacillati</taxon>
        <taxon>Bacillota</taxon>
        <taxon>Bacilli</taxon>
        <taxon>Bacillales</taxon>
        <taxon>Paenibacillaceae</taxon>
        <taxon>Paenibacillus</taxon>
    </lineage>
</organism>
<evidence type="ECO:0000256" key="1">
    <source>
        <dbReference type="ARBA" id="ARBA00004651"/>
    </source>
</evidence>
<dbReference type="SUPFAM" id="SSF55874">
    <property type="entry name" value="ATPase domain of HSP90 chaperone/DNA topoisomerase II/histidine kinase"/>
    <property type="match status" value="1"/>
</dbReference>
<dbReference type="InterPro" id="IPR033479">
    <property type="entry name" value="dCache_1"/>
</dbReference>
<dbReference type="Pfam" id="PF00672">
    <property type="entry name" value="HAMP"/>
    <property type="match status" value="1"/>
</dbReference>
<protein>
    <submittedName>
        <fullName evidence="11">Histidine kinase</fullName>
    </submittedName>
</protein>
<comment type="subcellular location">
    <subcellularLocation>
        <location evidence="1">Cell membrane</location>
        <topology evidence="1">Multi-pass membrane protein</topology>
    </subcellularLocation>
</comment>
<dbReference type="InterPro" id="IPR003594">
    <property type="entry name" value="HATPase_dom"/>
</dbReference>
<feature type="domain" description="HAMP" evidence="10">
    <location>
        <begin position="324"/>
        <end position="376"/>
    </location>
</feature>
<keyword evidence="12" id="KW-1185">Reference proteome</keyword>
<dbReference type="InterPro" id="IPR050640">
    <property type="entry name" value="Bact_2-comp_sensor_kinase"/>
</dbReference>
<dbReference type="InterPro" id="IPR036890">
    <property type="entry name" value="HATPase_C_sf"/>
</dbReference>
<comment type="caution">
    <text evidence="11">The sequence shown here is derived from an EMBL/GenBank/DDBJ whole genome shotgun (WGS) entry which is preliminary data.</text>
</comment>
<dbReference type="PANTHER" id="PTHR34220:SF7">
    <property type="entry name" value="SENSOR HISTIDINE KINASE YPDA"/>
    <property type="match status" value="1"/>
</dbReference>
<evidence type="ECO:0000256" key="4">
    <source>
        <dbReference type="ARBA" id="ARBA00022679"/>
    </source>
</evidence>
<dbReference type="PANTHER" id="PTHR34220">
    <property type="entry name" value="SENSOR HISTIDINE KINASE YPDA"/>
    <property type="match status" value="1"/>
</dbReference>
<dbReference type="Gene3D" id="6.10.340.10">
    <property type="match status" value="1"/>
</dbReference>
<evidence type="ECO:0000256" key="5">
    <source>
        <dbReference type="ARBA" id="ARBA00022692"/>
    </source>
</evidence>
<dbReference type="Pfam" id="PF02743">
    <property type="entry name" value="dCache_1"/>
    <property type="match status" value="1"/>
</dbReference>
<dbReference type="RefSeq" id="WP_317982329.1">
    <property type="nucleotide sequence ID" value="NZ_BTCL01000039.1"/>
</dbReference>
<accession>A0ABQ6NVS5</accession>
<dbReference type="GO" id="GO:0016301">
    <property type="term" value="F:kinase activity"/>
    <property type="evidence" value="ECO:0007669"/>
    <property type="project" value="UniProtKB-KW"/>
</dbReference>
<dbReference type="InterPro" id="IPR010559">
    <property type="entry name" value="Sig_transdc_His_kin_internal"/>
</dbReference>
<keyword evidence="3" id="KW-0597">Phosphoprotein</keyword>
<dbReference type="Pfam" id="PF06580">
    <property type="entry name" value="His_kinase"/>
    <property type="match status" value="1"/>
</dbReference>
<keyword evidence="6 11" id="KW-0418">Kinase</keyword>
<evidence type="ECO:0000256" key="8">
    <source>
        <dbReference type="ARBA" id="ARBA00023136"/>
    </source>
</evidence>
<evidence type="ECO:0000259" key="10">
    <source>
        <dbReference type="PROSITE" id="PS50885"/>
    </source>
</evidence>
<dbReference type="CDD" id="cd06225">
    <property type="entry name" value="HAMP"/>
    <property type="match status" value="1"/>
</dbReference>
<feature type="transmembrane region" description="Helical" evidence="9">
    <location>
        <begin position="21"/>
        <end position="44"/>
    </location>
</feature>
<evidence type="ECO:0000256" key="2">
    <source>
        <dbReference type="ARBA" id="ARBA00022475"/>
    </source>
</evidence>
<evidence type="ECO:0000256" key="9">
    <source>
        <dbReference type="SAM" id="Phobius"/>
    </source>
</evidence>
<gene>
    <name evidence="11" type="ORF">PghCCS26_60390</name>
</gene>
<evidence type="ECO:0000256" key="7">
    <source>
        <dbReference type="ARBA" id="ARBA00022989"/>
    </source>
</evidence>
<keyword evidence="2" id="KW-1003">Cell membrane</keyword>
<keyword evidence="4" id="KW-0808">Transferase</keyword>
<dbReference type="Proteomes" id="UP001285921">
    <property type="component" value="Unassembled WGS sequence"/>
</dbReference>
<evidence type="ECO:0000256" key="3">
    <source>
        <dbReference type="ARBA" id="ARBA00022553"/>
    </source>
</evidence>
<feature type="transmembrane region" description="Helical" evidence="9">
    <location>
        <begin position="302"/>
        <end position="322"/>
    </location>
</feature>
<dbReference type="Gene3D" id="3.30.565.10">
    <property type="entry name" value="Histidine kinase-like ATPase, C-terminal domain"/>
    <property type="match status" value="1"/>
</dbReference>
<keyword evidence="8 9" id="KW-0472">Membrane</keyword>
<dbReference type="PROSITE" id="PS50885">
    <property type="entry name" value="HAMP"/>
    <property type="match status" value="1"/>
</dbReference>
<dbReference type="Gene3D" id="3.30.450.20">
    <property type="entry name" value="PAS domain"/>
    <property type="match status" value="2"/>
</dbReference>
<evidence type="ECO:0000313" key="11">
    <source>
        <dbReference type="EMBL" id="GMK48909.1"/>
    </source>
</evidence>
<keyword evidence="5 9" id="KW-0812">Transmembrane</keyword>
<evidence type="ECO:0000313" key="12">
    <source>
        <dbReference type="Proteomes" id="UP001285921"/>
    </source>
</evidence>
<dbReference type="SMART" id="SM00387">
    <property type="entry name" value="HATPase_c"/>
    <property type="match status" value="1"/>
</dbReference>
<dbReference type="SUPFAM" id="SSF158472">
    <property type="entry name" value="HAMP domain-like"/>
    <property type="match status" value="1"/>
</dbReference>
<dbReference type="SMART" id="SM00304">
    <property type="entry name" value="HAMP"/>
    <property type="match status" value="1"/>
</dbReference>
<dbReference type="EMBL" id="BTCL01000039">
    <property type="protein sequence ID" value="GMK48909.1"/>
    <property type="molecule type" value="Genomic_DNA"/>
</dbReference>
<evidence type="ECO:0000256" key="6">
    <source>
        <dbReference type="ARBA" id="ARBA00022777"/>
    </source>
</evidence>
<proteinExistence type="predicted"/>
<name>A0ABQ6NVS5_9BACL</name>
<dbReference type="Pfam" id="PF02518">
    <property type="entry name" value="HATPase_c"/>
    <property type="match status" value="1"/>
</dbReference>
<sequence>MVFKQLRKSFQLNNWSIRYKLILHFLLISILPSLVIGLLMGWIVNGIVEKQVNGHTMQLIDNVNKSLDYYAGNIQNISYFISMNPEIQAFLSEGKKAIDDDHEEYRMSKFLQGFTSLYSEVAGIIVVRPNGDYFSNEMYARTGDSLAKESWYQEAVEAKGIFKIIGHPANRNVTTHSNYKDSEVVSVVRAIQDPDTQKTLGVVLIDLKLRVIAETVRDVRLGKSGYLMVIDDKGESIYAPKNSRIGSLGVALPGQQLSGMFAQTVGGQKLQFIYQKSSFTNWTTVGVFAVQDSVQEIKDINLYLVTFVFIVCMLGIAASYYLSHSISRPISQLASFMRKVEEGNMSIRIPEEREDEIGLLGRSFNKMLSQMTRLISQVWAEQRLKREAELRSLQAHIQPHFLYNTLDTIQWLARKDGAKEATEMVEALSKLFRIGLSKGQEMIPLTDEIEHIRSYLKIQQTRYKDKLNYNIEVDGSSDSLFVLKLILQPLVENAIYHGIKERRGPGMITIRAIISEEILELVIQDDGAGMTEARLEALRTVLQAVPSVHEASAAQRAAEERQQGQGQTASYGLRNVQERIRLSFGETYGITIESKEKAGTTVIIKHPIIHRKGQGTHDTNMEGVNRG</sequence>
<reference evidence="11 12" key="1">
    <citation type="submission" date="2023-05" db="EMBL/GenBank/DDBJ databases">
        <title>Draft genome of Paenibacillus sp. CCS26.</title>
        <authorList>
            <person name="Akita H."/>
            <person name="Shinto Y."/>
            <person name="Kimura Z."/>
        </authorList>
    </citation>
    <scope>NUCLEOTIDE SEQUENCE [LARGE SCALE GENOMIC DNA]</scope>
    <source>
        <strain evidence="11 12">CCS26</strain>
    </source>
</reference>
<keyword evidence="7 9" id="KW-1133">Transmembrane helix</keyword>